<comment type="similarity">
    <text evidence="1">Belongs to the SIMIBI class G3E GTPase family. ArgK/MeaB subfamily.</text>
</comment>
<organism evidence="2 3">
    <name type="scientific">Paralimibaculum aggregatum</name>
    <dbReference type="NCBI Taxonomy" id="3036245"/>
    <lineage>
        <taxon>Bacteria</taxon>
        <taxon>Pseudomonadati</taxon>
        <taxon>Pseudomonadota</taxon>
        <taxon>Alphaproteobacteria</taxon>
        <taxon>Rhodobacterales</taxon>
        <taxon>Paracoccaceae</taxon>
        <taxon>Paralimibaculum</taxon>
    </lineage>
</organism>
<dbReference type="Proteomes" id="UP001239909">
    <property type="component" value="Unassembled WGS sequence"/>
</dbReference>
<dbReference type="PANTHER" id="PTHR23408:SF3">
    <property type="entry name" value="METHYLMALONIC ACIDURIA TYPE A PROTEIN, MITOCHONDRIAL"/>
    <property type="match status" value="1"/>
</dbReference>
<sequence length="324" mass="32894">MSGAAALAALAARGKAGLGRALSEIEARPEAPDTTALLDAAYAAPRGIALGLTGPPGVGKSTLTDGLIRHWRGEGRSVGVIAVDPSSARSRGALLGDRTRITTDPEDEGVFLRSMAARDRLGGIAEITFPAMVLMRALFDRVIVETVGVGQSETAIAGLCDLVLLCAQPASGDALQFLKAGIMEVPDIVAVTKADLGPLAARTVADLKGALSVTAGRQGAAAPRVLAVSAQGGGGLAELAGAVDAAAVRPEAARRAAHAAQIAAWEETQVLHRFGRAGLAALVRRPGSPPEPAPFAAAARRSGRFDAALQHVLAEISAAPQQFP</sequence>
<comment type="caution">
    <text evidence="2">The sequence shown here is derived from an EMBL/GenBank/DDBJ whole genome shotgun (WGS) entry which is preliminary data.</text>
</comment>
<evidence type="ECO:0000313" key="3">
    <source>
        <dbReference type="Proteomes" id="UP001239909"/>
    </source>
</evidence>
<accession>A0ABQ6LNC7</accession>
<dbReference type="Gene3D" id="3.40.50.300">
    <property type="entry name" value="P-loop containing nucleotide triphosphate hydrolases"/>
    <property type="match status" value="1"/>
</dbReference>
<name>A0ABQ6LNC7_9RHOB</name>
<evidence type="ECO:0000313" key="2">
    <source>
        <dbReference type="EMBL" id="GMG84678.1"/>
    </source>
</evidence>
<reference evidence="2 3" key="1">
    <citation type="submission" date="2023-04" db="EMBL/GenBank/DDBJ databases">
        <title>Marinoamorphus aggregata gen. nov., sp. Nov., isolate from tissue of brittle star Ophioplocus japonicus.</title>
        <authorList>
            <person name="Kawano K."/>
            <person name="Sawayama S."/>
            <person name="Nakagawa S."/>
        </authorList>
    </citation>
    <scope>NUCLEOTIDE SEQUENCE [LARGE SCALE GENOMIC DNA]</scope>
    <source>
        <strain evidence="2 3">NKW23</strain>
    </source>
</reference>
<gene>
    <name evidence="2" type="ORF">LNKW23_38940</name>
</gene>
<dbReference type="SUPFAM" id="SSF52540">
    <property type="entry name" value="P-loop containing nucleoside triphosphate hydrolases"/>
    <property type="match status" value="1"/>
</dbReference>
<dbReference type="Pfam" id="PF03308">
    <property type="entry name" value="MeaB"/>
    <property type="match status" value="1"/>
</dbReference>
<dbReference type="InterPro" id="IPR027417">
    <property type="entry name" value="P-loop_NTPase"/>
</dbReference>
<dbReference type="InterPro" id="IPR005129">
    <property type="entry name" value="GTPase_ArgK"/>
</dbReference>
<proteinExistence type="inferred from homology"/>
<dbReference type="EMBL" id="BSYI01000040">
    <property type="protein sequence ID" value="GMG84678.1"/>
    <property type="molecule type" value="Genomic_DNA"/>
</dbReference>
<evidence type="ECO:0000256" key="1">
    <source>
        <dbReference type="ARBA" id="ARBA00009625"/>
    </source>
</evidence>
<keyword evidence="3" id="KW-1185">Reference proteome</keyword>
<dbReference type="PANTHER" id="PTHR23408">
    <property type="entry name" value="METHYLMALONYL-COA MUTASE"/>
    <property type="match status" value="1"/>
</dbReference>
<protein>
    <submittedName>
        <fullName evidence="2">ATP/GTP-binding protein</fullName>
    </submittedName>
</protein>
<dbReference type="RefSeq" id="WP_285673769.1">
    <property type="nucleotide sequence ID" value="NZ_BSYI01000040.1"/>
</dbReference>